<comment type="caution">
    <text evidence="2">The sequence shown here is derived from an EMBL/GenBank/DDBJ whole genome shotgun (WGS) entry which is preliminary data.</text>
</comment>
<organism evidence="2 3">
    <name type="scientific">Brassica carinata</name>
    <name type="common">Ethiopian mustard</name>
    <name type="synonym">Abyssinian cabbage</name>
    <dbReference type="NCBI Taxonomy" id="52824"/>
    <lineage>
        <taxon>Eukaryota</taxon>
        <taxon>Viridiplantae</taxon>
        <taxon>Streptophyta</taxon>
        <taxon>Embryophyta</taxon>
        <taxon>Tracheophyta</taxon>
        <taxon>Spermatophyta</taxon>
        <taxon>Magnoliopsida</taxon>
        <taxon>eudicotyledons</taxon>
        <taxon>Gunneridae</taxon>
        <taxon>Pentapetalae</taxon>
        <taxon>rosids</taxon>
        <taxon>malvids</taxon>
        <taxon>Brassicales</taxon>
        <taxon>Brassicaceae</taxon>
        <taxon>Brassiceae</taxon>
        <taxon>Brassica</taxon>
    </lineage>
</organism>
<feature type="compositionally biased region" description="Basic residues" evidence="1">
    <location>
        <begin position="380"/>
        <end position="391"/>
    </location>
</feature>
<feature type="compositionally biased region" description="Basic and acidic residues" evidence="1">
    <location>
        <begin position="680"/>
        <end position="694"/>
    </location>
</feature>
<dbReference type="AlphaFoldDB" id="A0A8X7QN18"/>
<name>A0A8X7QN18_BRACI</name>
<evidence type="ECO:0000313" key="2">
    <source>
        <dbReference type="EMBL" id="KAG2270693.1"/>
    </source>
</evidence>
<sequence>MTPRGAMLLVAESTRQLREERETATLIARDGQGGTGEGETSLPDFVPCCYHPGGIFEDLQALAPELMRSPIVEGQTWENVEETRSTPSSVKVLLRECGGVGVTFLIPTKSQRPWSPPLGFQCVYDSYFQNETKLWFPIPRLVTSYARRRDAAMSQFLNGVFRILVALMVAAAEINVSMSVRTLEELTYVKSMGMDFDHPDSASYPEEFIANTRAVALLAQVSWKDITVERIRRVVERISKRDWRSDLLPLITGNRRRFSIFTRAEQKAINAAREMKELPNLSALIKKKLSGAKKTSSATPSETTPGEMTPSGPPPLTVSPGPSVDPVNIESSREDLVQSCERETVEPSVTDGNKKKRSAPDSSASVDARARTGSDEPPEKKKKKEKKKRKKSIEGQSEPIGDADGHEPVVHEGSSRDAATRAVVESSGSPKVPLEKKKKPSRGRDVSAFAAKTPSVAPPTTTGVVQPRRNVKSNFVIAWNSSMTATLHFLTLYRNVLSLFDKFEVAPRICLQLKISSSKTHMTNSKLPARRSEDSNERVTTALRHLKEVNWLRDSRRYEVTHERVRVQMAMIVKINHRFAKIRDLEKRHGDFETARSLQSQAFGTKKCLEALKEFESEAKRLTVGRIPEELLCLSPLHLPSAFLNENVLAAIDPNGSNTGLIDAGTAAFLQTPTSSQGDHATERSNEPTERELGESSVKGR</sequence>
<evidence type="ECO:0000313" key="3">
    <source>
        <dbReference type="Proteomes" id="UP000886595"/>
    </source>
</evidence>
<evidence type="ECO:0000256" key="1">
    <source>
        <dbReference type="SAM" id="MobiDB-lite"/>
    </source>
</evidence>
<dbReference type="EMBL" id="JAAMPC010000013">
    <property type="protein sequence ID" value="KAG2270693.1"/>
    <property type="molecule type" value="Genomic_DNA"/>
</dbReference>
<proteinExistence type="predicted"/>
<feature type="compositionally biased region" description="Polar residues" evidence="1">
    <location>
        <begin position="293"/>
        <end position="306"/>
    </location>
</feature>
<feature type="compositionally biased region" description="Basic and acidic residues" evidence="1">
    <location>
        <begin position="403"/>
        <end position="419"/>
    </location>
</feature>
<feature type="compositionally biased region" description="Basic and acidic residues" evidence="1">
    <location>
        <begin position="331"/>
        <end position="345"/>
    </location>
</feature>
<feature type="region of interest" description="Disordered" evidence="1">
    <location>
        <begin position="289"/>
        <end position="447"/>
    </location>
</feature>
<reference evidence="2 3" key="1">
    <citation type="submission" date="2020-02" db="EMBL/GenBank/DDBJ databases">
        <authorList>
            <person name="Ma Q."/>
            <person name="Huang Y."/>
            <person name="Song X."/>
            <person name="Pei D."/>
        </authorList>
    </citation>
    <scope>NUCLEOTIDE SEQUENCE [LARGE SCALE GENOMIC DNA]</scope>
    <source>
        <strain evidence="2">Sxm20200214</strain>
        <tissue evidence="2">Leaf</tissue>
    </source>
</reference>
<gene>
    <name evidence="2" type="ORF">Bca52824_065248</name>
</gene>
<protein>
    <submittedName>
        <fullName evidence="2">Uncharacterized protein</fullName>
    </submittedName>
</protein>
<accession>A0A8X7QN18</accession>
<dbReference type="Proteomes" id="UP000886595">
    <property type="component" value="Unassembled WGS sequence"/>
</dbReference>
<keyword evidence="3" id="KW-1185">Reference proteome</keyword>
<feature type="region of interest" description="Disordered" evidence="1">
    <location>
        <begin position="672"/>
        <end position="701"/>
    </location>
</feature>
<dbReference type="OrthoDB" id="1113395at2759"/>
<feature type="compositionally biased region" description="Basic and acidic residues" evidence="1">
    <location>
        <begin position="368"/>
        <end position="379"/>
    </location>
</feature>